<proteinExistence type="predicted"/>
<dbReference type="AlphaFoldDB" id="A0A502G724"/>
<evidence type="ECO:0008006" key="5">
    <source>
        <dbReference type="Google" id="ProtNLM"/>
    </source>
</evidence>
<name>A0A502G724_9PROT</name>
<feature type="region of interest" description="Disordered" evidence="1">
    <location>
        <begin position="49"/>
        <end position="91"/>
    </location>
</feature>
<reference evidence="3 4" key="1">
    <citation type="journal article" date="2019" name="Environ. Microbiol.">
        <title>Species interactions and distinct microbial communities in high Arctic permafrost affected cryosols are associated with the CH4 and CO2 gas fluxes.</title>
        <authorList>
            <person name="Altshuler I."/>
            <person name="Hamel J."/>
            <person name="Turney S."/>
            <person name="Magnuson E."/>
            <person name="Levesque R."/>
            <person name="Greer C."/>
            <person name="Whyte L.G."/>
        </authorList>
    </citation>
    <scope>NUCLEOTIDE SEQUENCE [LARGE SCALE GENOMIC DNA]</scope>
    <source>
        <strain evidence="3 4">S9.3B</strain>
    </source>
</reference>
<feature type="chain" id="PRO_5021204660" description="DUF4148 domain-containing protein" evidence="2">
    <location>
        <begin position="31"/>
        <end position="91"/>
    </location>
</feature>
<evidence type="ECO:0000256" key="1">
    <source>
        <dbReference type="SAM" id="MobiDB-lite"/>
    </source>
</evidence>
<accession>A0A502G724</accession>
<feature type="compositionally biased region" description="Polar residues" evidence="1">
    <location>
        <begin position="72"/>
        <end position="82"/>
    </location>
</feature>
<comment type="caution">
    <text evidence="3">The sequence shown here is derived from an EMBL/GenBank/DDBJ whole genome shotgun (WGS) entry which is preliminary data.</text>
</comment>
<dbReference type="RefSeq" id="WP_140882796.1">
    <property type="nucleotide sequence ID" value="NZ_RCZP01000008.1"/>
</dbReference>
<keyword evidence="4" id="KW-1185">Reference proteome</keyword>
<keyword evidence="2" id="KW-0732">Signal</keyword>
<evidence type="ECO:0000313" key="4">
    <source>
        <dbReference type="Proteomes" id="UP000317078"/>
    </source>
</evidence>
<evidence type="ECO:0000256" key="2">
    <source>
        <dbReference type="SAM" id="SignalP"/>
    </source>
</evidence>
<feature type="signal peptide" evidence="2">
    <location>
        <begin position="1"/>
        <end position="30"/>
    </location>
</feature>
<feature type="compositionally biased region" description="Basic and acidic residues" evidence="1">
    <location>
        <begin position="49"/>
        <end position="59"/>
    </location>
</feature>
<sequence>MFRSKMVKVTATLGLAAALFAPLVATSVSAEGYYPQQVFQTQVESRGDLRPHTHEDHYRPRPVQPAYPGVQGMNQTFLEQSGATGGGGQGQ</sequence>
<dbReference type="Proteomes" id="UP000317078">
    <property type="component" value="Unassembled WGS sequence"/>
</dbReference>
<dbReference type="EMBL" id="RCZP01000008">
    <property type="protein sequence ID" value="TPG57391.1"/>
    <property type="molecule type" value="Genomic_DNA"/>
</dbReference>
<protein>
    <recommendedName>
        <fullName evidence="5">DUF4148 domain-containing protein</fullName>
    </recommendedName>
</protein>
<evidence type="ECO:0000313" key="3">
    <source>
        <dbReference type="EMBL" id="TPG57391.1"/>
    </source>
</evidence>
<organism evidence="3 4">
    <name type="scientific">Muricoccus nepalensis</name>
    <dbReference type="NCBI Taxonomy" id="1854500"/>
    <lineage>
        <taxon>Bacteria</taxon>
        <taxon>Pseudomonadati</taxon>
        <taxon>Pseudomonadota</taxon>
        <taxon>Alphaproteobacteria</taxon>
        <taxon>Acetobacterales</taxon>
        <taxon>Roseomonadaceae</taxon>
        <taxon>Muricoccus</taxon>
    </lineage>
</organism>
<gene>
    <name evidence="3" type="ORF">EAH89_10650</name>
</gene>